<accession>A0A939KKD5</accession>
<reference evidence="2" key="1">
    <citation type="submission" date="2021-03" db="EMBL/GenBank/DDBJ databases">
        <title>A new species, PO-11, isolated from a karst cave deposit.</title>
        <authorList>
            <person name="Zhaoxiaoyong W."/>
        </authorList>
    </citation>
    <scope>NUCLEOTIDE SEQUENCE</scope>
    <source>
        <strain evidence="2">PO-11</strain>
    </source>
</reference>
<evidence type="ECO:0000313" key="2">
    <source>
        <dbReference type="EMBL" id="MBO1268694.1"/>
    </source>
</evidence>
<dbReference type="Gene3D" id="3.60.10.10">
    <property type="entry name" value="Endonuclease/exonuclease/phosphatase"/>
    <property type="match status" value="1"/>
</dbReference>
<sequence>MRIVSWNCAMAYHKKRHLIESLEPDVIILQEVSRKDIEAGEQPFAAWAGSNPNKGLGVIGCTPGSYALGPADPALPWHIPFTADGLNVIALWAHQLTRELRYVRVTHDIADQHATLLGSARSLIMGDFNSNSTWDREHPGRNHTMLVDKLDQLGLDSVFHRQSDAAQGSEMDKTYFHRRKLQFGHHIDYAFLTKGVDARLELGTPDTWLQHSDHMPLILDVV</sequence>
<keyword evidence="2" id="KW-0378">Hydrolase</keyword>
<keyword evidence="3" id="KW-1185">Reference proteome</keyword>
<organism evidence="2 3">
    <name type="scientific">Arthrobacter cavernae</name>
    <dbReference type="NCBI Taxonomy" id="2817681"/>
    <lineage>
        <taxon>Bacteria</taxon>
        <taxon>Bacillati</taxon>
        <taxon>Actinomycetota</taxon>
        <taxon>Actinomycetes</taxon>
        <taxon>Micrococcales</taxon>
        <taxon>Micrococcaceae</taxon>
        <taxon>Arthrobacter</taxon>
    </lineage>
</organism>
<gene>
    <name evidence="2" type="ORF">J1902_12020</name>
</gene>
<dbReference type="Proteomes" id="UP000664164">
    <property type="component" value="Unassembled WGS sequence"/>
</dbReference>
<dbReference type="GO" id="GO:0004519">
    <property type="term" value="F:endonuclease activity"/>
    <property type="evidence" value="ECO:0007669"/>
    <property type="project" value="UniProtKB-KW"/>
</dbReference>
<dbReference type="InterPro" id="IPR005135">
    <property type="entry name" value="Endo/exonuclease/phosphatase"/>
</dbReference>
<keyword evidence="2" id="KW-0540">Nuclease</keyword>
<dbReference type="AlphaFoldDB" id="A0A939KKD5"/>
<dbReference type="Pfam" id="PF03372">
    <property type="entry name" value="Exo_endo_phos"/>
    <property type="match status" value="1"/>
</dbReference>
<dbReference type="InterPro" id="IPR036691">
    <property type="entry name" value="Endo/exonu/phosph_ase_sf"/>
</dbReference>
<evidence type="ECO:0000313" key="3">
    <source>
        <dbReference type="Proteomes" id="UP000664164"/>
    </source>
</evidence>
<feature type="domain" description="Endonuclease/exonuclease/phosphatase" evidence="1">
    <location>
        <begin position="4"/>
        <end position="198"/>
    </location>
</feature>
<keyword evidence="2" id="KW-0255">Endonuclease</keyword>
<comment type="caution">
    <text evidence="2">The sequence shown here is derived from an EMBL/GenBank/DDBJ whole genome shotgun (WGS) entry which is preliminary data.</text>
</comment>
<dbReference type="EMBL" id="JAFNLL010000028">
    <property type="protein sequence ID" value="MBO1268694.1"/>
    <property type="molecule type" value="Genomic_DNA"/>
</dbReference>
<evidence type="ECO:0000259" key="1">
    <source>
        <dbReference type="Pfam" id="PF03372"/>
    </source>
</evidence>
<protein>
    <submittedName>
        <fullName evidence="2">Endonuclease/exonuclease/phosphatase family protein</fullName>
    </submittedName>
</protein>
<name>A0A939KKD5_9MICC</name>
<dbReference type="SUPFAM" id="SSF56219">
    <property type="entry name" value="DNase I-like"/>
    <property type="match status" value="1"/>
</dbReference>
<proteinExistence type="predicted"/>